<dbReference type="OrthoDB" id="2149224at2759"/>
<accession>A0A165SGJ7</accession>
<evidence type="ECO:0000313" key="5">
    <source>
        <dbReference type="Proteomes" id="UP000076727"/>
    </source>
</evidence>
<dbReference type="STRING" id="1314783.A0A165SGJ7"/>
<dbReference type="CDD" id="cd13365">
    <property type="entry name" value="PH_PLC_plant-like"/>
    <property type="match status" value="1"/>
</dbReference>
<gene>
    <name evidence="4" type="ORF">DAEQUDRAFT_686802</name>
</gene>
<feature type="coiled-coil region" evidence="1">
    <location>
        <begin position="172"/>
        <end position="319"/>
    </location>
</feature>
<dbReference type="InterPro" id="IPR053005">
    <property type="entry name" value="Nuclear_Pos-Cytoskel_Interact"/>
</dbReference>
<feature type="compositionally biased region" description="Polar residues" evidence="2">
    <location>
        <begin position="1445"/>
        <end position="1480"/>
    </location>
</feature>
<dbReference type="SUPFAM" id="SSF50729">
    <property type="entry name" value="PH domain-like"/>
    <property type="match status" value="1"/>
</dbReference>
<reference evidence="4 5" key="1">
    <citation type="journal article" date="2016" name="Mol. Biol. Evol.">
        <title>Comparative Genomics of Early-Diverging Mushroom-Forming Fungi Provides Insights into the Origins of Lignocellulose Decay Capabilities.</title>
        <authorList>
            <person name="Nagy L.G."/>
            <person name="Riley R."/>
            <person name="Tritt A."/>
            <person name="Adam C."/>
            <person name="Daum C."/>
            <person name="Floudas D."/>
            <person name="Sun H."/>
            <person name="Yadav J.S."/>
            <person name="Pangilinan J."/>
            <person name="Larsson K.H."/>
            <person name="Matsuura K."/>
            <person name="Barry K."/>
            <person name="Labutti K."/>
            <person name="Kuo R."/>
            <person name="Ohm R.A."/>
            <person name="Bhattacharya S.S."/>
            <person name="Shirouzu T."/>
            <person name="Yoshinaga Y."/>
            <person name="Martin F.M."/>
            <person name="Grigoriev I.V."/>
            <person name="Hibbett D.S."/>
        </authorList>
    </citation>
    <scope>NUCLEOTIDE SEQUENCE [LARGE SCALE GENOMIC DNA]</scope>
    <source>
        <strain evidence="4 5">L-15889</strain>
    </source>
</reference>
<evidence type="ECO:0000259" key="3">
    <source>
        <dbReference type="PROSITE" id="PS50003"/>
    </source>
</evidence>
<dbReference type="GO" id="GO:0015631">
    <property type="term" value="F:tubulin binding"/>
    <property type="evidence" value="ECO:0007669"/>
    <property type="project" value="TreeGrafter"/>
</dbReference>
<dbReference type="Pfam" id="PF12814">
    <property type="entry name" value="Mcp5_PH"/>
    <property type="match status" value="1"/>
</dbReference>
<feature type="region of interest" description="Disordered" evidence="2">
    <location>
        <begin position="1035"/>
        <end position="1059"/>
    </location>
</feature>
<proteinExistence type="predicted"/>
<evidence type="ECO:0000256" key="2">
    <source>
        <dbReference type="SAM" id="MobiDB-lite"/>
    </source>
</evidence>
<feature type="compositionally biased region" description="Pro residues" evidence="2">
    <location>
        <begin position="1113"/>
        <end position="1133"/>
    </location>
</feature>
<feature type="region of interest" description="Disordered" evidence="2">
    <location>
        <begin position="445"/>
        <end position="557"/>
    </location>
</feature>
<dbReference type="GO" id="GO:0005938">
    <property type="term" value="C:cell cortex"/>
    <property type="evidence" value="ECO:0007669"/>
    <property type="project" value="InterPro"/>
</dbReference>
<dbReference type="Gene3D" id="1.10.287.1490">
    <property type="match status" value="1"/>
</dbReference>
<feature type="compositionally biased region" description="Polar residues" evidence="2">
    <location>
        <begin position="1181"/>
        <end position="1191"/>
    </location>
</feature>
<dbReference type="EMBL" id="KV429043">
    <property type="protein sequence ID" value="KZT71950.1"/>
    <property type="molecule type" value="Genomic_DNA"/>
</dbReference>
<feature type="compositionally biased region" description="Acidic residues" evidence="2">
    <location>
        <begin position="1"/>
        <end position="11"/>
    </location>
</feature>
<dbReference type="InterPro" id="IPR024774">
    <property type="entry name" value="PH_dom-Mcp5-type"/>
</dbReference>
<name>A0A165SGJ7_9APHY</name>
<feature type="region of interest" description="Disordered" evidence="2">
    <location>
        <begin position="1"/>
        <end position="28"/>
    </location>
</feature>
<protein>
    <recommendedName>
        <fullName evidence="3">PH domain-containing protein</fullName>
    </recommendedName>
</protein>
<dbReference type="SMART" id="SM00233">
    <property type="entry name" value="PH"/>
    <property type="match status" value="1"/>
</dbReference>
<evidence type="ECO:0000313" key="4">
    <source>
        <dbReference type="EMBL" id="KZT71950.1"/>
    </source>
</evidence>
<feature type="region of interest" description="Disordered" evidence="2">
    <location>
        <begin position="591"/>
        <end position="610"/>
    </location>
</feature>
<dbReference type="Proteomes" id="UP000076727">
    <property type="component" value="Unassembled WGS sequence"/>
</dbReference>
<feature type="compositionally biased region" description="Polar residues" evidence="2">
    <location>
        <begin position="1233"/>
        <end position="1262"/>
    </location>
</feature>
<dbReference type="PROSITE" id="PS50003">
    <property type="entry name" value="PH_DOMAIN"/>
    <property type="match status" value="1"/>
</dbReference>
<dbReference type="PANTHER" id="PTHR28190">
    <property type="entry name" value="NUCLEAR MIGRATION PROTEIN NUM1"/>
    <property type="match status" value="1"/>
</dbReference>
<dbReference type="GO" id="GO:0005739">
    <property type="term" value="C:mitochondrion"/>
    <property type="evidence" value="ECO:0007669"/>
    <property type="project" value="TreeGrafter"/>
</dbReference>
<dbReference type="GO" id="GO:0000226">
    <property type="term" value="P:microtubule cytoskeleton organization"/>
    <property type="evidence" value="ECO:0007669"/>
    <property type="project" value="TreeGrafter"/>
</dbReference>
<feature type="compositionally biased region" description="Basic and acidic residues" evidence="2">
    <location>
        <begin position="1571"/>
        <end position="1586"/>
    </location>
</feature>
<keyword evidence="1" id="KW-0175">Coiled coil</keyword>
<feature type="compositionally biased region" description="Acidic residues" evidence="2">
    <location>
        <begin position="520"/>
        <end position="537"/>
    </location>
</feature>
<feature type="compositionally biased region" description="Low complexity" evidence="2">
    <location>
        <begin position="1035"/>
        <end position="1048"/>
    </location>
</feature>
<feature type="region of interest" description="Disordered" evidence="2">
    <location>
        <begin position="824"/>
        <end position="857"/>
    </location>
</feature>
<feature type="compositionally biased region" description="Pro residues" evidence="2">
    <location>
        <begin position="505"/>
        <end position="516"/>
    </location>
</feature>
<feature type="region of interest" description="Disordered" evidence="2">
    <location>
        <begin position="319"/>
        <end position="345"/>
    </location>
</feature>
<dbReference type="PANTHER" id="PTHR28190:SF1">
    <property type="entry name" value="NUCLEAR MIGRATION PROTEIN NUM1"/>
    <property type="match status" value="1"/>
</dbReference>
<dbReference type="GO" id="GO:0005543">
    <property type="term" value="F:phospholipid binding"/>
    <property type="evidence" value="ECO:0007669"/>
    <property type="project" value="InterPro"/>
</dbReference>
<sequence>MPTLSDGDDGVDAGTMFNSSMSPGDMRSHLQNLLDDKEKQLQNAGTLGQQLLAQRMELEERIRQLQEMEMDAGSDDEDTEMSVRERYRDLADTVKHWDTENEQLSILFNGSKATPQLDLSREIERVDRSSKAAAGPSAAQSSRRAKNAAHRADDVEFAFEIGSGLLTEVRRLQSLLGERDKAIQDMKEEKDDLDKTVESLRTALRQQEQSADRFKEENWNLEVTLQELRAQLGDAQASVARLEGEHKRLTKMLGSAREAADQHKNEAERQQNAFEELKAKHETDVAQARKHAASLQRDKSDLQQALDSMKAEAAKGNRRFPRFGSPLTPNGGVATDTVTPSNADEEDVFGTTGRASTNNRKNVDATAFFSAEAFDEYADSSPEPSPSRPFLAPNHPSNEIEALQQRLAHAQRQINTLKGSLQREKELKIEYRRKLDASPGYAIEEEEAEAEHAAESKAKPRLTPYRVARSRGRGRGRGGLTLIQRLGMAANSPGSEYNDDEPRETSPPPPVPPLPAAFPVDEDAERLELDEGEEEPIVEASPSPPQPNSNRASVDGMDPAFANILRRSNSASSLPMNGSPLRQSVLAAAGRGGTLPRRSRGGAAYQQARPPSLFGAPEALAAELGFGIGGTPTTADDSIREQEQDTLRAVETAEFACQTDFEDSVTPPPPIHVTPATSDIGIQVEPVLVPVIERVDGSMQTEITPTPVRADTGIQYDVVEPDRVLVSSAMGTDPIVEPEQLPSLAVATVENGVQTPRIQSVEIDVQTMEEPDPAPVERSEMNVQTTPALAVEAQTQTSVPISADAEVQAMEAEVPCICAADMSSRESSYGDSSGDTTVHGPRPTSLALSQDSMNDDMATETGSVTDSMAENYESVGEGAVMPTPTDSNDDFYSIRTVSENDFSETDDDNESVVASRLPTHMSAVSSTFSFMQPSPSASSPVVAPLTYETKAVETEAINEGPTTTTSAAVAQASIPAPEPEPKLVREMSIQTDEWVSLGALPAVIPATAPPTPGPIQPPPLYRVGVNSQQFQFISPPSSAGPTTTSMPTVAAPSPNTTIRDSNATFIARPRTSHSDRRQSIESTLSSVMDDISNRVRTPSAIPAVIDKSRPPMMTLPPPPRAPPPPNSMPPPSFIPDKRLSQDAPPPRPSSPPPPELIQRATTPLGGMLPVPGGRPFGLRQHGSSMPPSQNGLRELPSTSSFRSAANAASRAHLSSPTPSTMSFGVRERRERSTTSLNSGGHSMGSQRSSISSDHQAFQQSQRLAEGGMGLDRSADISTRTAGGGSTDPAIIHAITQTMIGEFLYKYTRRTIGKGPGNTRHKRFFWIHPYTRTLYWSSADPGSSNVAESSAKSAYIEGVRSVLDPNPMPPGIHQYSLVVSTPQREMKFTAPTKDRHDIWVNALKYLLTRPNVVPANSPGGPVVAPLSPLSMDGELPDDHVRPNVMASPQSHRSTRTGRTGLSADSWNATPRGQRSRSQISLGGSIGKRAGTPAAEYLRWSERGEQELLQSPTKDYEHIPGQDDEDLDFELHNETMSDGGFEGLENVRACCDGRHTVGRSGFQEHHHHHHHNHDQEHQLQREPSRPMDQHLYAAPKDMSRPSSPAWSFRSRAGSATSHDGVSFFSRFGSKRSTKHVQSVFAGAQEQH</sequence>
<feature type="region of interest" description="Disordered" evidence="2">
    <location>
        <begin position="123"/>
        <end position="147"/>
    </location>
</feature>
<feature type="region of interest" description="Disordered" evidence="2">
    <location>
        <begin position="1560"/>
        <end position="1617"/>
    </location>
</feature>
<feature type="region of interest" description="Disordered" evidence="2">
    <location>
        <begin position="1626"/>
        <end position="1645"/>
    </location>
</feature>
<organism evidence="4 5">
    <name type="scientific">Daedalea quercina L-15889</name>
    <dbReference type="NCBI Taxonomy" id="1314783"/>
    <lineage>
        <taxon>Eukaryota</taxon>
        <taxon>Fungi</taxon>
        <taxon>Dikarya</taxon>
        <taxon>Basidiomycota</taxon>
        <taxon>Agaricomycotina</taxon>
        <taxon>Agaricomycetes</taxon>
        <taxon>Polyporales</taxon>
        <taxon>Fomitopsis</taxon>
    </lineage>
</organism>
<feature type="compositionally biased region" description="Low complexity" evidence="2">
    <location>
        <begin position="1197"/>
        <end position="1215"/>
    </location>
</feature>
<feature type="compositionally biased region" description="Low complexity" evidence="2">
    <location>
        <begin position="825"/>
        <end position="835"/>
    </location>
</feature>
<dbReference type="InterPro" id="IPR001849">
    <property type="entry name" value="PH_domain"/>
</dbReference>
<feature type="compositionally biased region" description="Pro residues" evidence="2">
    <location>
        <begin position="1143"/>
        <end position="1155"/>
    </location>
</feature>
<feature type="domain" description="PH" evidence="3">
    <location>
        <begin position="1296"/>
        <end position="1407"/>
    </location>
</feature>
<dbReference type="GO" id="GO:0032065">
    <property type="term" value="P:maintenance of protein location in cell cortex"/>
    <property type="evidence" value="ECO:0007669"/>
    <property type="project" value="InterPro"/>
</dbReference>
<keyword evidence="5" id="KW-1185">Reference proteome</keyword>
<feature type="region of interest" description="Disordered" evidence="2">
    <location>
        <begin position="1091"/>
        <end position="1287"/>
    </location>
</feature>
<feature type="coiled-coil region" evidence="1">
    <location>
        <begin position="400"/>
        <end position="427"/>
    </location>
</feature>
<feature type="region of interest" description="Disordered" evidence="2">
    <location>
        <begin position="1424"/>
        <end position="1486"/>
    </location>
</feature>
<evidence type="ECO:0000256" key="1">
    <source>
        <dbReference type="SAM" id="Coils"/>
    </source>
</evidence>